<proteinExistence type="predicted"/>
<dbReference type="Proteomes" id="UP000039021">
    <property type="component" value="Unassembled WGS sequence"/>
</dbReference>
<gene>
    <name evidence="1" type="ORF">ERS007739_04568</name>
</gene>
<sequence>MAFVVRPIPQRGVRDADVPHIGHRAPPTTSVSLAISSPTLVAAAVMMSRLPA</sequence>
<dbReference type="AlphaFoldDB" id="A0A916PCW8"/>
<protein>
    <submittedName>
        <fullName evidence="1">Uncharacterized protein</fullName>
    </submittedName>
</protein>
<evidence type="ECO:0000313" key="1">
    <source>
        <dbReference type="EMBL" id="CPA38943.1"/>
    </source>
</evidence>
<name>A0A916PCW8_MYCTX</name>
<organism evidence="1 2">
    <name type="scientific">Mycobacterium tuberculosis</name>
    <dbReference type="NCBI Taxonomy" id="1773"/>
    <lineage>
        <taxon>Bacteria</taxon>
        <taxon>Bacillati</taxon>
        <taxon>Actinomycetota</taxon>
        <taxon>Actinomycetes</taxon>
        <taxon>Mycobacteriales</taxon>
        <taxon>Mycobacteriaceae</taxon>
        <taxon>Mycobacterium</taxon>
        <taxon>Mycobacterium tuberculosis complex</taxon>
    </lineage>
</organism>
<accession>A0A916PCW8</accession>
<dbReference type="EMBL" id="CSBK01002930">
    <property type="protein sequence ID" value="CPA38943.1"/>
    <property type="molecule type" value="Genomic_DNA"/>
</dbReference>
<reference evidence="2" key="1">
    <citation type="submission" date="2015-03" db="EMBL/GenBank/DDBJ databases">
        <authorList>
            <consortium name="Pathogen Informatics"/>
        </authorList>
    </citation>
    <scope>NUCLEOTIDE SEQUENCE [LARGE SCALE GENOMIC DNA]</scope>
    <source>
        <strain evidence="2">N09902308</strain>
    </source>
</reference>
<evidence type="ECO:0000313" key="2">
    <source>
        <dbReference type="Proteomes" id="UP000039021"/>
    </source>
</evidence>
<comment type="caution">
    <text evidence="1">The sequence shown here is derived from an EMBL/GenBank/DDBJ whole genome shotgun (WGS) entry which is preliminary data.</text>
</comment>